<keyword evidence="8" id="KW-1185">Reference proteome</keyword>
<keyword evidence="2 4" id="KW-0560">Oxidoreductase</keyword>
<dbReference type="RefSeq" id="WP_068991020.1">
    <property type="nucleotide sequence ID" value="NZ_CP012418.1"/>
</dbReference>
<evidence type="ECO:0000259" key="6">
    <source>
        <dbReference type="Pfam" id="PF02826"/>
    </source>
</evidence>
<feature type="domain" description="D-isomer specific 2-hydroxyacid dehydrogenase NAD-binding" evidence="6">
    <location>
        <begin position="112"/>
        <end position="296"/>
    </location>
</feature>
<dbReference type="STRING" id="1144748.KS2013_1143"/>
<keyword evidence="3" id="KW-0520">NAD</keyword>
<dbReference type="GO" id="GO:0051287">
    <property type="term" value="F:NAD binding"/>
    <property type="evidence" value="ECO:0007669"/>
    <property type="project" value="InterPro"/>
</dbReference>
<accession>A0A1B3BAN2</accession>
<dbReference type="SUPFAM" id="SSF51735">
    <property type="entry name" value="NAD(P)-binding Rossmann-fold domains"/>
    <property type="match status" value="1"/>
</dbReference>
<dbReference type="PROSITE" id="PS00670">
    <property type="entry name" value="D_2_HYDROXYACID_DH_2"/>
    <property type="match status" value="1"/>
</dbReference>
<dbReference type="InterPro" id="IPR058205">
    <property type="entry name" value="D-LDH-like"/>
</dbReference>
<dbReference type="GO" id="GO:0008720">
    <property type="term" value="F:D-lactate dehydrogenase (NAD+) activity"/>
    <property type="evidence" value="ECO:0007669"/>
    <property type="project" value="TreeGrafter"/>
</dbReference>
<dbReference type="PANTHER" id="PTHR43026:SF1">
    <property type="entry name" value="2-HYDROXYACID DEHYDROGENASE HOMOLOG 1-RELATED"/>
    <property type="match status" value="1"/>
</dbReference>
<dbReference type="Pfam" id="PF02826">
    <property type="entry name" value="2-Hacid_dh_C"/>
    <property type="match status" value="1"/>
</dbReference>
<evidence type="ECO:0000256" key="1">
    <source>
        <dbReference type="ARBA" id="ARBA00005854"/>
    </source>
</evidence>
<dbReference type="InterPro" id="IPR006140">
    <property type="entry name" value="D-isomer_DH_NAD-bd"/>
</dbReference>
<evidence type="ECO:0000313" key="7">
    <source>
        <dbReference type="EMBL" id="AOE49863.1"/>
    </source>
</evidence>
<dbReference type="InterPro" id="IPR036291">
    <property type="entry name" value="NAD(P)-bd_dom_sf"/>
</dbReference>
<evidence type="ECO:0000259" key="5">
    <source>
        <dbReference type="Pfam" id="PF00389"/>
    </source>
</evidence>
<dbReference type="SUPFAM" id="SSF52283">
    <property type="entry name" value="Formate/glycerate dehydrogenase catalytic domain-like"/>
    <property type="match status" value="1"/>
</dbReference>
<dbReference type="InterPro" id="IPR029753">
    <property type="entry name" value="D-isomer_DH_CS"/>
</dbReference>
<dbReference type="InterPro" id="IPR006139">
    <property type="entry name" value="D-isomer_2_OHA_DH_cat_dom"/>
</dbReference>
<dbReference type="PANTHER" id="PTHR43026">
    <property type="entry name" value="2-HYDROXYACID DEHYDROGENASE HOMOLOG 1-RELATED"/>
    <property type="match status" value="1"/>
</dbReference>
<dbReference type="EMBL" id="CP012418">
    <property type="protein sequence ID" value="AOE49863.1"/>
    <property type="molecule type" value="Genomic_DNA"/>
</dbReference>
<sequence length="329" mass="36883">MHIIFFGVQDFEQQIYKSKNQELFNFELSLVNDNFSEDNARLLSQADAISIFANNPLDDSLLALAASCGIKLILLRSTGYDHVDLKAAKRLGITVMNVPAYSPQSVAEHAVTLLLCLYRKIFVLRQQLQRQNFKLNGNLGESVYDKTVGVIGVGDIGTAFARIMRGFGCKVLGYDPVINRLETPDLEWVPLDELYERSDIISLHCPLNESTQQLINKDTLQLMKEGVTILNTSRGRVIQTDDLLDALESQKVRYAGLDVYDKEKGLFFQQHHEPIADDNFNRLTSMDNVIITPHIAFYTSDSINNIAHTTLLNAKDFLSLGAQAANVVE</sequence>
<evidence type="ECO:0000313" key="8">
    <source>
        <dbReference type="Proteomes" id="UP000094147"/>
    </source>
</evidence>
<comment type="similarity">
    <text evidence="1 4">Belongs to the D-isomer specific 2-hydroxyacid dehydrogenase family.</text>
</comment>
<name>A0A1B3BAN2_9GAMM</name>
<dbReference type="Proteomes" id="UP000094147">
    <property type="component" value="Chromosome"/>
</dbReference>
<gene>
    <name evidence="7" type="ORF">KS2013_1143</name>
</gene>
<evidence type="ECO:0000256" key="3">
    <source>
        <dbReference type="ARBA" id="ARBA00023027"/>
    </source>
</evidence>
<dbReference type="KEGG" id="ksd:KS2013_1143"/>
<dbReference type="Gene3D" id="3.40.50.720">
    <property type="entry name" value="NAD(P)-binding Rossmann-like Domain"/>
    <property type="match status" value="2"/>
</dbReference>
<dbReference type="AlphaFoldDB" id="A0A1B3BAN2"/>
<protein>
    <submittedName>
        <fullName evidence="7">D-isomer specific 2-hydroxyacid dehydrogenase NAD-binding protein</fullName>
    </submittedName>
</protein>
<reference evidence="8" key="1">
    <citation type="submission" date="2015-08" db="EMBL/GenBank/DDBJ databases">
        <authorList>
            <person name="Kim K.M."/>
        </authorList>
    </citation>
    <scope>NUCLEOTIDE SEQUENCE [LARGE SCALE GENOMIC DNA]</scope>
    <source>
        <strain evidence="8">KCTC 23892</strain>
    </source>
</reference>
<organism evidence="7 8">
    <name type="scientific">Kangiella sediminilitoris</name>
    <dbReference type="NCBI Taxonomy" id="1144748"/>
    <lineage>
        <taxon>Bacteria</taxon>
        <taxon>Pseudomonadati</taxon>
        <taxon>Pseudomonadota</taxon>
        <taxon>Gammaproteobacteria</taxon>
        <taxon>Kangiellales</taxon>
        <taxon>Kangiellaceae</taxon>
        <taxon>Kangiella</taxon>
    </lineage>
</organism>
<evidence type="ECO:0000256" key="4">
    <source>
        <dbReference type="RuleBase" id="RU003719"/>
    </source>
</evidence>
<evidence type="ECO:0000256" key="2">
    <source>
        <dbReference type="ARBA" id="ARBA00023002"/>
    </source>
</evidence>
<dbReference type="OrthoDB" id="9805416at2"/>
<feature type="domain" description="D-isomer specific 2-hydroxyacid dehydrogenase catalytic" evidence="5">
    <location>
        <begin position="21"/>
        <end position="326"/>
    </location>
</feature>
<dbReference type="Pfam" id="PF00389">
    <property type="entry name" value="2-Hacid_dh"/>
    <property type="match status" value="1"/>
</dbReference>
<proteinExistence type="inferred from homology"/>